<proteinExistence type="predicted"/>
<keyword evidence="2" id="KW-1185">Reference proteome</keyword>
<evidence type="ECO:0000313" key="2">
    <source>
        <dbReference type="Proteomes" id="UP000038010"/>
    </source>
</evidence>
<dbReference type="Proteomes" id="UP000038010">
    <property type="component" value="Unassembled WGS sequence"/>
</dbReference>
<dbReference type="OrthoDB" id="3469466at2759"/>
<accession>A0A0N0NHB9</accession>
<gene>
    <name evidence="1" type="ORF">AB675_11048</name>
</gene>
<dbReference type="GeneID" id="28731743"/>
<comment type="caution">
    <text evidence="1">The sequence shown here is derived from an EMBL/GenBank/DDBJ whole genome shotgun (WGS) entry which is preliminary data.</text>
</comment>
<dbReference type="VEuPathDB" id="FungiDB:AB675_11048"/>
<reference evidence="1 2" key="1">
    <citation type="submission" date="2015-06" db="EMBL/GenBank/DDBJ databases">
        <title>Draft genome of the ant-associated black yeast Phialophora attae CBS 131958.</title>
        <authorList>
            <person name="Moreno L.F."/>
            <person name="Stielow B.J."/>
            <person name="de Hoog S."/>
            <person name="Vicente V.A."/>
            <person name="Weiss V.A."/>
            <person name="de Vries M."/>
            <person name="Cruz L.M."/>
            <person name="Souza E.M."/>
        </authorList>
    </citation>
    <scope>NUCLEOTIDE SEQUENCE [LARGE SCALE GENOMIC DNA]</scope>
    <source>
        <strain evidence="1 2">CBS 131958</strain>
    </source>
</reference>
<name>A0A0N0NHB9_9EURO</name>
<evidence type="ECO:0008006" key="3">
    <source>
        <dbReference type="Google" id="ProtNLM"/>
    </source>
</evidence>
<sequence length="477" mass="53502">MSLLTVLGAGRVDPFNANQHNAPTTAAGSLPLYVQHMVDHTINAAVNSWLPSDKQTDLVMARANLMSSLNEEPLAWYSTLMSSMTHHAFASGTQTMPRDREIIRLSYRSKTLELLQEDIRTHGGLPSEEGVLAISTLIVHGGDKDAAEKFTYDDFNAKKAFGKANDMHYYSAIHLDTSHWPSLANFVRLKGGAANVKLSFMGGVFAIVDSSLAWRTLTKPQMTPFIPTAMWMGMTSIKPDSVALLQEKAYLSGLPIVPHTDNYAKLYECLEHTRTVIVRYNQYQRRYTQQNLRPDVKNLYFARILIMHDVLSLPGLEKGDTSGRELLFDLLRYSLLALNQLVLFPLARNNDMPNRLITALSPLLQRAADQSIARPSTDASELFDTSVFLWSWMLTGMLALEHLQTKGSSDWMDELAPYVEHVAIKAEKAAWEMVKGVMERFLWLDSECDNGGRNWWGYACLWLAARSNGRGKVKGVT</sequence>
<organism evidence="1 2">
    <name type="scientific">Cyphellophora attinorum</name>
    <dbReference type="NCBI Taxonomy" id="1664694"/>
    <lineage>
        <taxon>Eukaryota</taxon>
        <taxon>Fungi</taxon>
        <taxon>Dikarya</taxon>
        <taxon>Ascomycota</taxon>
        <taxon>Pezizomycotina</taxon>
        <taxon>Eurotiomycetes</taxon>
        <taxon>Chaetothyriomycetidae</taxon>
        <taxon>Chaetothyriales</taxon>
        <taxon>Cyphellophoraceae</taxon>
        <taxon>Cyphellophora</taxon>
    </lineage>
</organism>
<dbReference type="RefSeq" id="XP_017994474.1">
    <property type="nucleotide sequence ID" value="XM_018139863.1"/>
</dbReference>
<dbReference type="EMBL" id="LFJN01000058">
    <property type="protein sequence ID" value="KPI34511.1"/>
    <property type="molecule type" value="Genomic_DNA"/>
</dbReference>
<evidence type="ECO:0000313" key="1">
    <source>
        <dbReference type="EMBL" id="KPI34511.1"/>
    </source>
</evidence>
<protein>
    <recommendedName>
        <fullName evidence="3">Transcription factor domain-containing protein</fullName>
    </recommendedName>
</protein>
<dbReference type="AlphaFoldDB" id="A0A0N0NHB9"/>